<dbReference type="NCBIfam" id="TIGR00390">
    <property type="entry name" value="hslU"/>
    <property type="match status" value="1"/>
</dbReference>
<dbReference type="InterPro" id="IPR027417">
    <property type="entry name" value="P-loop_NTPase"/>
</dbReference>
<dbReference type="InterPro" id="IPR019489">
    <property type="entry name" value="Clp_ATPase_C"/>
</dbReference>
<keyword evidence="6 7" id="KW-0143">Chaperone</keyword>
<dbReference type="Proteomes" id="UP001056648">
    <property type="component" value="Chromosome 2"/>
</dbReference>
<dbReference type="HAMAP" id="MF_00249">
    <property type="entry name" value="HslU"/>
    <property type="match status" value="1"/>
</dbReference>
<evidence type="ECO:0000256" key="1">
    <source>
        <dbReference type="ARBA" id="ARBA00004496"/>
    </source>
</evidence>
<feature type="binding site" evidence="7">
    <location>
        <position position="256"/>
    </location>
    <ligand>
        <name>ATP</name>
        <dbReference type="ChEBI" id="CHEBI:30616"/>
    </ligand>
</feature>
<reference evidence="10 12" key="1">
    <citation type="submission" date="2020-05" db="EMBL/GenBank/DDBJ databases">
        <title>MicrobeNet Type strains.</title>
        <authorList>
            <person name="Nicholson A.C."/>
        </authorList>
    </citation>
    <scope>NUCLEOTIDE SEQUENCE [LARGE SCALE GENOMIC DNA]</scope>
    <source>
        <strain evidence="10 12">ATCC 700815</strain>
    </source>
</reference>
<keyword evidence="3 7" id="KW-0963">Cytoplasm</keyword>
<dbReference type="EMBL" id="CP098736">
    <property type="protein sequence ID" value="USE79964.1"/>
    <property type="molecule type" value="Genomic_DNA"/>
</dbReference>
<evidence type="ECO:0000256" key="6">
    <source>
        <dbReference type="ARBA" id="ARBA00023186"/>
    </source>
</evidence>
<evidence type="ECO:0000259" key="8">
    <source>
        <dbReference type="SMART" id="SM00382"/>
    </source>
</evidence>
<dbReference type="SMART" id="SM01086">
    <property type="entry name" value="ClpB_D2-small"/>
    <property type="match status" value="1"/>
</dbReference>
<dbReference type="Gene3D" id="3.40.50.300">
    <property type="entry name" value="P-loop containing nucleotide triphosphate hydrolases"/>
    <property type="match status" value="1"/>
</dbReference>
<sequence>MSHTMTPSEIVSELDKHIIGQNKAKKAVAVALRNRWRRQQVADPLRQEITPKNILMIGPTGVGKTEIARRLAKLADAPFIKIEATKFTEVGYVGRDVDTIVRDLVEMAIKQTRESEMKKVRTKAEDAAEDRLLDVLLPPPRDIGFAQPEEKDSNTRQVFRKKLREGQLDDKEVELELAAAVPSLDIMGPPGMEDMTEQLRSMFAGLGQGKKLRRKMKVKEAFKQLIDEEAAKLVNDDDLKQKALANVEQNGIVFLDEIDKIASRSELGGGEVSRQGVQRDLLPLVEGTTVSTKYGMVRTDHILFIASGAFHLSKPSDLIPELQGRFPIRVELESLSVADFEAILTQTDASLTKQYQALLATEQVDLVFAPDGIRRLAEIAHSVNEKVENIGARRLYTVMERLLEDLSFHATRSSGETVTIDAAYVDERLGDLSANEDLSRYVL</sequence>
<dbReference type="GO" id="GO:0036402">
    <property type="term" value="F:proteasome-activating activity"/>
    <property type="evidence" value="ECO:0007669"/>
    <property type="project" value="UniProtKB-UniRule"/>
</dbReference>
<evidence type="ECO:0000259" key="9">
    <source>
        <dbReference type="SMART" id="SM01086"/>
    </source>
</evidence>
<keyword evidence="10" id="KW-0378">Hydrolase</keyword>
<dbReference type="Gene3D" id="1.10.8.10">
    <property type="entry name" value="DNA helicase RuvA subunit, C-terminal domain"/>
    <property type="match status" value="2"/>
</dbReference>
<comment type="function">
    <text evidence="7">ATPase subunit of a proteasome-like degradation complex; this subunit has chaperone activity. The binding of ATP and its subsequent hydrolysis by HslU are essential for unfolding of protein substrates subsequently hydrolyzed by HslV. HslU recognizes the N-terminal part of its protein substrates and unfolds these before they are guided to HslV for hydrolysis.</text>
</comment>
<dbReference type="PANTHER" id="PTHR48102">
    <property type="entry name" value="ATP-DEPENDENT CLP PROTEASE ATP-BINDING SUBUNIT CLPX-LIKE, MITOCHONDRIAL-RELATED"/>
    <property type="match status" value="1"/>
</dbReference>
<dbReference type="GO" id="GO:0016887">
    <property type="term" value="F:ATP hydrolysis activity"/>
    <property type="evidence" value="ECO:0007669"/>
    <property type="project" value="InterPro"/>
</dbReference>
<keyword evidence="4 7" id="KW-0547">Nucleotide-binding</keyword>
<comment type="subunit">
    <text evidence="7">A double ring-shaped homohexamer of HslV is capped on each side by a ring-shaped HslU homohexamer. The assembly of the HslU/HslV complex is dependent on binding of ATP.</text>
</comment>
<dbReference type="CDD" id="cd19498">
    <property type="entry name" value="RecA-like_HslU"/>
    <property type="match status" value="1"/>
</dbReference>
<dbReference type="GO" id="GO:0008233">
    <property type="term" value="F:peptidase activity"/>
    <property type="evidence" value="ECO:0007669"/>
    <property type="project" value="UniProtKB-KW"/>
</dbReference>
<keyword evidence="13" id="KW-1185">Reference proteome</keyword>
<dbReference type="FunFam" id="1.10.8.10:FF:000028">
    <property type="entry name" value="ATP-dependent protease ATPase subunit HslU"/>
    <property type="match status" value="1"/>
</dbReference>
<name>A0A849BB17_9BURK</name>
<feature type="binding site" evidence="7">
    <location>
        <position position="321"/>
    </location>
    <ligand>
        <name>ATP</name>
        <dbReference type="ChEBI" id="CHEBI:30616"/>
    </ligand>
</feature>
<dbReference type="GO" id="GO:0009376">
    <property type="term" value="C:HslUV protease complex"/>
    <property type="evidence" value="ECO:0007669"/>
    <property type="project" value="UniProtKB-UniRule"/>
</dbReference>
<dbReference type="Pfam" id="PF07724">
    <property type="entry name" value="AAA_2"/>
    <property type="match status" value="1"/>
</dbReference>
<dbReference type="PANTHER" id="PTHR48102:SF3">
    <property type="entry name" value="ATP-DEPENDENT PROTEASE ATPASE SUBUNIT HSLU"/>
    <property type="match status" value="1"/>
</dbReference>
<comment type="similarity">
    <text evidence="2 7">Belongs to the ClpX chaperone family. HslU subfamily.</text>
</comment>
<keyword evidence="10" id="KW-0645">Protease</keyword>
<dbReference type="AlphaFoldDB" id="A0A849BB17"/>
<proteinExistence type="inferred from homology"/>
<evidence type="ECO:0000256" key="5">
    <source>
        <dbReference type="ARBA" id="ARBA00022840"/>
    </source>
</evidence>
<evidence type="ECO:0000256" key="7">
    <source>
        <dbReference type="HAMAP-Rule" id="MF_00249"/>
    </source>
</evidence>
<dbReference type="SUPFAM" id="SSF52540">
    <property type="entry name" value="P-loop containing nucleoside triphosphate hydrolases"/>
    <property type="match status" value="1"/>
</dbReference>
<feature type="domain" description="AAA+ ATPase" evidence="8">
    <location>
        <begin position="50"/>
        <end position="332"/>
    </location>
</feature>
<gene>
    <name evidence="7 10" type="primary">hslU</name>
    <name evidence="10" type="ORF">HLB16_10515</name>
    <name evidence="11" type="ORF">NDR89_25745</name>
</gene>
<dbReference type="NCBIfam" id="NF003544">
    <property type="entry name" value="PRK05201.1"/>
    <property type="match status" value="1"/>
</dbReference>
<dbReference type="FunFam" id="3.40.50.300:FF:000220">
    <property type="entry name" value="ATP-dependent protease ATPase subunit HslU"/>
    <property type="match status" value="1"/>
</dbReference>
<dbReference type="RefSeq" id="WP_053820903.1">
    <property type="nucleotide sequence ID" value="NZ_BAAAEB010000035.1"/>
</dbReference>
<dbReference type="InterPro" id="IPR003959">
    <property type="entry name" value="ATPase_AAA_core"/>
</dbReference>
<dbReference type="InterPro" id="IPR004491">
    <property type="entry name" value="HslU"/>
</dbReference>
<dbReference type="EMBL" id="JABEMD010000014">
    <property type="protein sequence ID" value="NNH11314.1"/>
    <property type="molecule type" value="Genomic_DNA"/>
</dbReference>
<evidence type="ECO:0000256" key="2">
    <source>
        <dbReference type="ARBA" id="ARBA00009771"/>
    </source>
</evidence>
<evidence type="ECO:0000313" key="10">
    <source>
        <dbReference type="EMBL" id="NNH11314.1"/>
    </source>
</evidence>
<feature type="binding site" evidence="7">
    <location>
        <position position="393"/>
    </location>
    <ligand>
        <name>ATP</name>
        <dbReference type="ChEBI" id="CHEBI:30616"/>
    </ligand>
</feature>
<dbReference type="GO" id="GO:0005524">
    <property type="term" value="F:ATP binding"/>
    <property type="evidence" value="ECO:0007669"/>
    <property type="project" value="UniProtKB-UniRule"/>
</dbReference>
<keyword evidence="5 7" id="KW-0067">ATP-binding</keyword>
<organism evidence="10 12">
    <name type="scientific">Cupriavidus gilardii</name>
    <dbReference type="NCBI Taxonomy" id="82541"/>
    <lineage>
        <taxon>Bacteria</taxon>
        <taxon>Pseudomonadati</taxon>
        <taxon>Pseudomonadota</taxon>
        <taxon>Betaproteobacteria</taxon>
        <taxon>Burkholderiales</taxon>
        <taxon>Burkholderiaceae</taxon>
        <taxon>Cupriavidus</taxon>
    </lineage>
</organism>
<accession>A0A849BB17</accession>
<reference evidence="11" key="2">
    <citation type="submission" date="2022-06" db="EMBL/GenBank/DDBJ databases">
        <title>Complete genome sequence and characterization of Cupriavidus gilardii QJ1 isolated from contaminating cells.</title>
        <authorList>
            <person name="Qi J."/>
        </authorList>
    </citation>
    <scope>NUCLEOTIDE SEQUENCE</scope>
    <source>
        <strain evidence="11">QJ1</strain>
    </source>
</reference>
<feature type="binding site" evidence="7">
    <location>
        <position position="19"/>
    </location>
    <ligand>
        <name>ATP</name>
        <dbReference type="ChEBI" id="CHEBI:30616"/>
    </ligand>
</feature>
<feature type="domain" description="Clp ATPase C-terminal" evidence="9">
    <location>
        <begin position="335"/>
        <end position="434"/>
    </location>
</feature>
<evidence type="ECO:0000256" key="3">
    <source>
        <dbReference type="ARBA" id="ARBA00022490"/>
    </source>
</evidence>
<evidence type="ECO:0000313" key="11">
    <source>
        <dbReference type="EMBL" id="USE79964.1"/>
    </source>
</evidence>
<comment type="subcellular location">
    <subcellularLocation>
        <location evidence="1 7">Cytoplasm</location>
    </subcellularLocation>
</comment>
<evidence type="ECO:0000256" key="4">
    <source>
        <dbReference type="ARBA" id="ARBA00022741"/>
    </source>
</evidence>
<dbReference type="Pfam" id="PF00004">
    <property type="entry name" value="AAA"/>
    <property type="match status" value="1"/>
</dbReference>
<evidence type="ECO:0000313" key="12">
    <source>
        <dbReference type="Proteomes" id="UP000542973"/>
    </source>
</evidence>
<evidence type="ECO:0000313" key="13">
    <source>
        <dbReference type="Proteomes" id="UP001056648"/>
    </source>
</evidence>
<feature type="binding site" evidence="7">
    <location>
        <begin position="61"/>
        <end position="66"/>
    </location>
    <ligand>
        <name>ATP</name>
        <dbReference type="ChEBI" id="CHEBI:30616"/>
    </ligand>
</feature>
<dbReference type="FunFam" id="3.40.50.300:FF:000213">
    <property type="entry name" value="ATP-dependent protease ATPase subunit HslU"/>
    <property type="match status" value="1"/>
</dbReference>
<protein>
    <recommendedName>
        <fullName evidence="7">ATP-dependent protease ATPase subunit HslU</fullName>
    </recommendedName>
    <alternativeName>
        <fullName evidence="7">Unfoldase HslU</fullName>
    </alternativeName>
</protein>
<dbReference type="InterPro" id="IPR003593">
    <property type="entry name" value="AAA+_ATPase"/>
</dbReference>
<dbReference type="SMART" id="SM00382">
    <property type="entry name" value="AAA"/>
    <property type="match status" value="1"/>
</dbReference>
<dbReference type="Gene3D" id="1.10.8.60">
    <property type="match status" value="1"/>
</dbReference>
<dbReference type="Proteomes" id="UP000542973">
    <property type="component" value="Unassembled WGS sequence"/>
</dbReference>
<dbReference type="InterPro" id="IPR050052">
    <property type="entry name" value="ATP-dep_Clp_protease_ClpX"/>
</dbReference>
<dbReference type="GO" id="GO:0043335">
    <property type="term" value="P:protein unfolding"/>
    <property type="evidence" value="ECO:0007669"/>
    <property type="project" value="UniProtKB-UniRule"/>
</dbReference>